<dbReference type="OrthoDB" id="145485at2"/>
<dbReference type="Gene3D" id="3.40.630.30">
    <property type="match status" value="1"/>
</dbReference>
<evidence type="ECO:0000256" key="2">
    <source>
        <dbReference type="ARBA" id="ARBA00022475"/>
    </source>
</evidence>
<evidence type="ECO:0000259" key="7">
    <source>
        <dbReference type="Pfam" id="PF09924"/>
    </source>
</evidence>
<dbReference type="EMBL" id="SBIP01000003">
    <property type="protein sequence ID" value="RWX77278.1"/>
    <property type="molecule type" value="Genomic_DNA"/>
</dbReference>
<evidence type="ECO:0000256" key="6">
    <source>
        <dbReference type="SAM" id="Phobius"/>
    </source>
</evidence>
<evidence type="ECO:0000256" key="1">
    <source>
        <dbReference type="ARBA" id="ARBA00004651"/>
    </source>
</evidence>
<comment type="caution">
    <text evidence="8">The sequence shown here is derived from an EMBL/GenBank/DDBJ whole genome shotgun (WGS) entry which is preliminary data.</text>
</comment>
<comment type="subcellular location">
    <subcellularLocation>
        <location evidence="1">Cell membrane</location>
        <topology evidence="1">Multi-pass membrane protein</topology>
    </subcellularLocation>
</comment>
<gene>
    <name evidence="8" type="ORF">EPK99_16725</name>
</gene>
<feature type="transmembrane region" description="Helical" evidence="6">
    <location>
        <begin position="81"/>
        <end position="100"/>
    </location>
</feature>
<keyword evidence="3 6" id="KW-0812">Transmembrane</keyword>
<evidence type="ECO:0000256" key="4">
    <source>
        <dbReference type="ARBA" id="ARBA00022989"/>
    </source>
</evidence>
<keyword evidence="5 6" id="KW-0472">Membrane</keyword>
<dbReference type="InterPro" id="IPR051211">
    <property type="entry name" value="PG_lysyltransferase"/>
</dbReference>
<accession>A0A444LGG5</accession>
<keyword evidence="9" id="KW-1185">Reference proteome</keyword>
<dbReference type="InterPro" id="IPR016181">
    <property type="entry name" value="Acyl_CoA_acyltransferase"/>
</dbReference>
<dbReference type="GO" id="GO:0005886">
    <property type="term" value="C:plasma membrane"/>
    <property type="evidence" value="ECO:0007669"/>
    <property type="project" value="UniProtKB-SubCell"/>
</dbReference>
<evidence type="ECO:0000256" key="3">
    <source>
        <dbReference type="ARBA" id="ARBA00022692"/>
    </source>
</evidence>
<dbReference type="PANTHER" id="PTHR34697">
    <property type="entry name" value="PHOSPHATIDYLGLYCEROL LYSYLTRANSFERASE"/>
    <property type="match status" value="1"/>
</dbReference>
<evidence type="ECO:0000256" key="5">
    <source>
        <dbReference type="ARBA" id="ARBA00023136"/>
    </source>
</evidence>
<proteinExistence type="predicted"/>
<dbReference type="SUPFAM" id="SSF55729">
    <property type="entry name" value="Acyl-CoA N-acyltransferases (Nat)"/>
    <property type="match status" value="1"/>
</dbReference>
<dbReference type="RefSeq" id="WP_128444191.1">
    <property type="nucleotide sequence ID" value="NZ_SBIP01000003.1"/>
</dbReference>
<evidence type="ECO:0000313" key="8">
    <source>
        <dbReference type="EMBL" id="RWX77278.1"/>
    </source>
</evidence>
<dbReference type="Proteomes" id="UP000287687">
    <property type="component" value="Unassembled WGS sequence"/>
</dbReference>
<dbReference type="PANTHER" id="PTHR34697:SF2">
    <property type="entry name" value="PHOSPHATIDYLGLYCEROL LYSYLTRANSFERASE"/>
    <property type="match status" value="1"/>
</dbReference>
<dbReference type="GO" id="GO:0055091">
    <property type="term" value="P:phospholipid homeostasis"/>
    <property type="evidence" value="ECO:0007669"/>
    <property type="project" value="TreeGrafter"/>
</dbReference>
<feature type="transmembrane region" description="Helical" evidence="6">
    <location>
        <begin position="43"/>
        <end position="61"/>
    </location>
</feature>
<protein>
    <submittedName>
        <fullName evidence="8">Bifunctional lysylphosphatidylglycerol flippase/synthetase MprF</fullName>
    </submittedName>
</protein>
<keyword evidence="2" id="KW-1003">Cell membrane</keyword>
<dbReference type="AlphaFoldDB" id="A0A444LGG5"/>
<dbReference type="Pfam" id="PF09924">
    <property type="entry name" value="LPG_synthase_C"/>
    <property type="match status" value="1"/>
</dbReference>
<dbReference type="GO" id="GO:0016755">
    <property type="term" value="F:aminoacyltransferase activity"/>
    <property type="evidence" value="ECO:0007669"/>
    <property type="project" value="TreeGrafter"/>
</dbReference>
<organism evidence="8 9">
    <name type="scientific">Neorhizobium lilium</name>
    <dbReference type="NCBI Taxonomy" id="2503024"/>
    <lineage>
        <taxon>Bacteria</taxon>
        <taxon>Pseudomonadati</taxon>
        <taxon>Pseudomonadota</taxon>
        <taxon>Alphaproteobacteria</taxon>
        <taxon>Hyphomicrobiales</taxon>
        <taxon>Rhizobiaceae</taxon>
        <taxon>Rhizobium/Agrobacterium group</taxon>
        <taxon>Neorhizobium</taxon>
    </lineage>
</organism>
<dbReference type="InterPro" id="IPR024320">
    <property type="entry name" value="LPG_synthase_C"/>
</dbReference>
<name>A0A444LGG5_9HYPH</name>
<keyword evidence="4 6" id="KW-1133">Transmembrane helix</keyword>
<evidence type="ECO:0000313" key="9">
    <source>
        <dbReference type="Proteomes" id="UP000287687"/>
    </source>
</evidence>
<reference evidence="8 9" key="1">
    <citation type="submission" date="2019-01" db="EMBL/GenBank/DDBJ databases">
        <title>The draft genome of Rhizobium sp. 24NR.</title>
        <authorList>
            <person name="Liu L."/>
            <person name="Liang L."/>
            <person name="Shi S."/>
            <person name="Xu L."/>
            <person name="Wang X."/>
            <person name="Li L."/>
            <person name="Zhang X."/>
        </authorList>
    </citation>
    <scope>NUCLEOTIDE SEQUENCE [LARGE SCALE GENOMIC DNA]</scope>
    <source>
        <strain evidence="8 9">24NR</strain>
    </source>
</reference>
<feature type="domain" description="Phosphatidylglycerol lysyltransferase C-terminal" evidence="7">
    <location>
        <begin position="124"/>
        <end position="412"/>
    </location>
</feature>
<sequence>MADFANETENAVPPQTAPVRLVYAASGFGKALLDRLRPDRGTVLFMSVLGFTALLSLYVFLEEQFLSIVWRTTLANSAFQLSPAFALVMTIATVAAGRMLRNLRTTSAETPSGEDLAEAIDILAAQPNASAGLVRLGDKRVLFSDCRKAFIMYARSGRSWVALFDPVGDSGAWSGLVIKFMEAARKDGCRAVFYQVSPQFLPCSVEAGLKPYKLGEQAVVDLTSFDLKGGAWLKLRRSINRAERDGLQFSMIAAEDVPAVLDELLDVSRTWLKAQNAAEKGFSLGTFQPGYVAAGPVAVIRFEGRIVAFANILSASSRGDAFIDLMRHMPNTHRGMMDLLFVRIMEHMKAQGFRTLNLGMAPLAGLSTHRRAPLWNHIAQRIFRNGERFYNFQGVLAFKSKFDPQWQPRYLAVSGRGVPLASLFDVTVLIGGGLKGLLRR</sequence>